<dbReference type="Proteomes" id="UP000242317">
    <property type="component" value="Unassembled WGS sequence"/>
</dbReference>
<evidence type="ECO:0008006" key="3">
    <source>
        <dbReference type="Google" id="ProtNLM"/>
    </source>
</evidence>
<dbReference type="EMBL" id="FMYK01000009">
    <property type="protein sequence ID" value="SDC64620.1"/>
    <property type="molecule type" value="Genomic_DNA"/>
</dbReference>
<evidence type="ECO:0000313" key="2">
    <source>
        <dbReference type="Proteomes" id="UP000242317"/>
    </source>
</evidence>
<dbReference type="Pfam" id="PF04315">
    <property type="entry name" value="EpmC"/>
    <property type="match status" value="1"/>
</dbReference>
<keyword evidence="2" id="KW-1185">Reference proteome</keyword>
<dbReference type="InterPro" id="IPR007411">
    <property type="entry name" value="EpmC"/>
</dbReference>
<gene>
    <name evidence="1" type="ORF">SAMN05421749_10943</name>
</gene>
<proteinExistence type="predicted"/>
<organism evidence="1 2">
    <name type="scientific">Acinetobacter marinus</name>
    <dbReference type="NCBI Taxonomy" id="281375"/>
    <lineage>
        <taxon>Bacteria</taxon>
        <taxon>Pseudomonadati</taxon>
        <taxon>Pseudomonadota</taxon>
        <taxon>Gammaproteobacteria</taxon>
        <taxon>Moraxellales</taxon>
        <taxon>Moraxellaceae</taxon>
        <taxon>Acinetobacter</taxon>
    </lineage>
</organism>
<dbReference type="OrthoDB" id="5298591at2"/>
<reference evidence="2" key="1">
    <citation type="submission" date="2016-09" db="EMBL/GenBank/DDBJ databases">
        <authorList>
            <person name="Varghese N."/>
            <person name="Submissions S."/>
        </authorList>
    </citation>
    <scope>NUCLEOTIDE SEQUENCE [LARGE SCALE GENOMIC DNA]</scope>
    <source>
        <strain evidence="2">ANC 3699</strain>
    </source>
</reference>
<sequence length="209" mass="23664">MNPSQAKKVASTTSSAQNIQSLSTWSRCHSEVMQVDWLILHFNQWFSHHNVILVRGEHEPEYFPATTDSPAKIQFAHGFFNSALHEISHWCIAGAKRRTQSDLGYWYAPDGRSEAQQALFEQVEVKPQALEWLFAKSCGRPFRVSLDNLTGEGGDGETFKDNVFAQVQAFLNDPQSIPKDGLALIQHLCVEIRDGKFLEIGEFQRTDLN</sequence>
<evidence type="ECO:0000313" key="1">
    <source>
        <dbReference type="EMBL" id="SDC64620.1"/>
    </source>
</evidence>
<accession>A0A1G6N9S8</accession>
<dbReference type="RefSeq" id="WP_092621017.1">
    <property type="nucleotide sequence ID" value="NZ_FMYK01000009.1"/>
</dbReference>
<protein>
    <recommendedName>
        <fullName evidence="3">Elongation factor P hydroxylase</fullName>
    </recommendedName>
</protein>
<dbReference type="AlphaFoldDB" id="A0A1G6N9S8"/>
<name>A0A1G6N9S8_9GAMM</name>